<accession>A0AC60PT12</accession>
<reference evidence="1 2" key="1">
    <citation type="journal article" date="2020" name="Cell">
        <title>Large-Scale Comparative Analyses of Tick Genomes Elucidate Their Genetic Diversity and Vector Capacities.</title>
        <authorList>
            <consortium name="Tick Genome and Microbiome Consortium (TIGMIC)"/>
            <person name="Jia N."/>
            <person name="Wang J."/>
            <person name="Shi W."/>
            <person name="Du L."/>
            <person name="Sun Y."/>
            <person name="Zhan W."/>
            <person name="Jiang J.F."/>
            <person name="Wang Q."/>
            <person name="Zhang B."/>
            <person name="Ji P."/>
            <person name="Bell-Sakyi L."/>
            <person name="Cui X.M."/>
            <person name="Yuan T.T."/>
            <person name="Jiang B.G."/>
            <person name="Yang W.F."/>
            <person name="Lam T.T."/>
            <person name="Chang Q.C."/>
            <person name="Ding S.J."/>
            <person name="Wang X.J."/>
            <person name="Zhu J.G."/>
            <person name="Ruan X.D."/>
            <person name="Zhao L."/>
            <person name="Wei J.T."/>
            <person name="Ye R.Z."/>
            <person name="Que T.C."/>
            <person name="Du C.H."/>
            <person name="Zhou Y.H."/>
            <person name="Cheng J.X."/>
            <person name="Dai P.F."/>
            <person name="Guo W.B."/>
            <person name="Han X.H."/>
            <person name="Huang E.J."/>
            <person name="Li L.F."/>
            <person name="Wei W."/>
            <person name="Gao Y.C."/>
            <person name="Liu J.Z."/>
            <person name="Shao H.Z."/>
            <person name="Wang X."/>
            <person name="Wang C.C."/>
            <person name="Yang T.C."/>
            <person name="Huo Q.B."/>
            <person name="Li W."/>
            <person name="Chen H.Y."/>
            <person name="Chen S.E."/>
            <person name="Zhou L.G."/>
            <person name="Ni X.B."/>
            <person name="Tian J.H."/>
            <person name="Sheng Y."/>
            <person name="Liu T."/>
            <person name="Pan Y.S."/>
            <person name="Xia L.Y."/>
            <person name="Li J."/>
            <person name="Zhao F."/>
            <person name="Cao W.C."/>
        </authorList>
    </citation>
    <scope>NUCLEOTIDE SEQUENCE [LARGE SCALE GENOMIC DNA]</scope>
    <source>
        <strain evidence="1">Iper-2018</strain>
    </source>
</reference>
<gene>
    <name evidence="1" type="ORF">HPB47_000494</name>
</gene>
<evidence type="ECO:0000313" key="2">
    <source>
        <dbReference type="Proteomes" id="UP000805193"/>
    </source>
</evidence>
<proteinExistence type="predicted"/>
<comment type="caution">
    <text evidence="1">The sequence shown here is derived from an EMBL/GenBank/DDBJ whole genome shotgun (WGS) entry which is preliminary data.</text>
</comment>
<sequence>MPPSYFTRARRLRRWAKSPPLSAACPDLLGDAEEGTRTVRLPASMPAASDPGPRLLRRRLMAPRALVAQMIITMRSPTSASLVFSTLLVDISRSCVGDPLRELSLQASGAFRRPLPALVVVLCWALSKA</sequence>
<evidence type="ECO:0000313" key="1">
    <source>
        <dbReference type="EMBL" id="KAG0423708.1"/>
    </source>
</evidence>
<protein>
    <submittedName>
        <fullName evidence="1">Uncharacterized protein</fullName>
    </submittedName>
</protein>
<dbReference type="Proteomes" id="UP000805193">
    <property type="component" value="Unassembled WGS sequence"/>
</dbReference>
<keyword evidence="2" id="KW-1185">Reference proteome</keyword>
<name>A0AC60PT12_IXOPE</name>
<organism evidence="1 2">
    <name type="scientific">Ixodes persulcatus</name>
    <name type="common">Taiga tick</name>
    <dbReference type="NCBI Taxonomy" id="34615"/>
    <lineage>
        <taxon>Eukaryota</taxon>
        <taxon>Metazoa</taxon>
        <taxon>Ecdysozoa</taxon>
        <taxon>Arthropoda</taxon>
        <taxon>Chelicerata</taxon>
        <taxon>Arachnida</taxon>
        <taxon>Acari</taxon>
        <taxon>Parasitiformes</taxon>
        <taxon>Ixodida</taxon>
        <taxon>Ixodoidea</taxon>
        <taxon>Ixodidae</taxon>
        <taxon>Ixodinae</taxon>
        <taxon>Ixodes</taxon>
    </lineage>
</organism>
<dbReference type="EMBL" id="JABSTQ010010062">
    <property type="protein sequence ID" value="KAG0423708.1"/>
    <property type="molecule type" value="Genomic_DNA"/>
</dbReference>